<reference evidence="5 6" key="1">
    <citation type="submission" date="2024-07" db="EMBL/GenBank/DDBJ databases">
        <title>Section-level genome sequencing and comparative genomics of Aspergillus sections Usti and Cavernicolus.</title>
        <authorList>
            <consortium name="Lawrence Berkeley National Laboratory"/>
            <person name="Nybo J.L."/>
            <person name="Vesth T.C."/>
            <person name="Theobald S."/>
            <person name="Frisvad J.C."/>
            <person name="Larsen T.O."/>
            <person name="Kjaerboelling I."/>
            <person name="Rothschild-Mancinelli K."/>
            <person name="Lyhne E.K."/>
            <person name="Kogle M.E."/>
            <person name="Barry K."/>
            <person name="Clum A."/>
            <person name="Na H."/>
            <person name="Ledsgaard L."/>
            <person name="Lin J."/>
            <person name="Lipzen A."/>
            <person name="Kuo A."/>
            <person name="Riley R."/>
            <person name="Mondo S."/>
            <person name="Labutti K."/>
            <person name="Haridas S."/>
            <person name="Pangalinan J."/>
            <person name="Salamov A.A."/>
            <person name="Simmons B.A."/>
            <person name="Magnuson J.K."/>
            <person name="Chen J."/>
            <person name="Drula E."/>
            <person name="Henrissat B."/>
            <person name="Wiebenga A."/>
            <person name="Lubbers R.J."/>
            <person name="Gomes A.C."/>
            <person name="Makela M.R."/>
            <person name="Stajich J."/>
            <person name="Grigoriev I.V."/>
            <person name="Mortensen U.H."/>
            <person name="De Vries R.P."/>
            <person name="Baker S.E."/>
            <person name="Andersen M.R."/>
        </authorList>
    </citation>
    <scope>NUCLEOTIDE SEQUENCE [LARGE SCALE GENOMIC DNA]</scope>
    <source>
        <strain evidence="5 6">CBS 123904</strain>
    </source>
</reference>
<dbReference type="SUPFAM" id="SSF53474">
    <property type="entry name" value="alpha/beta-Hydrolases"/>
    <property type="match status" value="1"/>
</dbReference>
<dbReference type="Gene3D" id="3.40.50.1820">
    <property type="entry name" value="alpha/beta hydrolase"/>
    <property type="match status" value="1"/>
</dbReference>
<evidence type="ECO:0000256" key="1">
    <source>
        <dbReference type="ARBA" id="ARBA00005964"/>
    </source>
</evidence>
<dbReference type="InterPro" id="IPR019826">
    <property type="entry name" value="Carboxylesterase_B_AS"/>
</dbReference>
<feature type="signal peptide" evidence="3">
    <location>
        <begin position="1"/>
        <end position="22"/>
    </location>
</feature>
<dbReference type="Proteomes" id="UP001610446">
    <property type="component" value="Unassembled WGS sequence"/>
</dbReference>
<keyword evidence="2 3" id="KW-0378">Hydrolase</keyword>
<comment type="caution">
    <text evidence="5">The sequence shown here is derived from an EMBL/GenBank/DDBJ whole genome shotgun (WGS) entry which is preliminary data.</text>
</comment>
<evidence type="ECO:0000313" key="6">
    <source>
        <dbReference type="Proteomes" id="UP001610446"/>
    </source>
</evidence>
<dbReference type="InterPro" id="IPR050309">
    <property type="entry name" value="Type-B_Carboxylest/Lipase"/>
</dbReference>
<dbReference type="InterPro" id="IPR029058">
    <property type="entry name" value="AB_hydrolase_fold"/>
</dbReference>
<dbReference type="Pfam" id="PF00135">
    <property type="entry name" value="COesterase"/>
    <property type="match status" value="1"/>
</dbReference>
<dbReference type="EC" id="3.1.1.-" evidence="3"/>
<keyword evidence="6" id="KW-1185">Reference proteome</keyword>
<dbReference type="PROSITE" id="PS00122">
    <property type="entry name" value="CARBOXYLESTERASE_B_1"/>
    <property type="match status" value="1"/>
</dbReference>
<evidence type="ECO:0000256" key="2">
    <source>
        <dbReference type="ARBA" id="ARBA00022801"/>
    </source>
</evidence>
<dbReference type="InterPro" id="IPR002018">
    <property type="entry name" value="CarbesteraseB"/>
</dbReference>
<evidence type="ECO:0000256" key="3">
    <source>
        <dbReference type="RuleBase" id="RU361235"/>
    </source>
</evidence>
<feature type="domain" description="Carboxylesterase type B" evidence="4">
    <location>
        <begin position="34"/>
        <end position="545"/>
    </location>
</feature>
<evidence type="ECO:0000259" key="4">
    <source>
        <dbReference type="Pfam" id="PF00135"/>
    </source>
</evidence>
<feature type="chain" id="PRO_5044956159" description="Carboxylic ester hydrolase" evidence="3">
    <location>
        <begin position="23"/>
        <end position="569"/>
    </location>
</feature>
<dbReference type="PANTHER" id="PTHR11559">
    <property type="entry name" value="CARBOXYLESTERASE"/>
    <property type="match status" value="1"/>
</dbReference>
<organism evidence="5 6">
    <name type="scientific">Aspergillus pseudoustus</name>
    <dbReference type="NCBI Taxonomy" id="1810923"/>
    <lineage>
        <taxon>Eukaryota</taxon>
        <taxon>Fungi</taxon>
        <taxon>Dikarya</taxon>
        <taxon>Ascomycota</taxon>
        <taxon>Pezizomycotina</taxon>
        <taxon>Eurotiomycetes</taxon>
        <taxon>Eurotiomycetidae</taxon>
        <taxon>Eurotiales</taxon>
        <taxon>Aspergillaceae</taxon>
        <taxon>Aspergillus</taxon>
        <taxon>Aspergillus subgen. Nidulantes</taxon>
    </lineage>
</organism>
<name>A0ABR4I878_9EURO</name>
<evidence type="ECO:0000313" key="5">
    <source>
        <dbReference type="EMBL" id="KAL2823957.1"/>
    </source>
</evidence>
<proteinExistence type="inferred from homology"/>
<comment type="similarity">
    <text evidence="1 3">Belongs to the type-B carboxylesterase/lipase family.</text>
</comment>
<keyword evidence="3" id="KW-0732">Signal</keyword>
<protein>
    <recommendedName>
        <fullName evidence="3">Carboxylic ester hydrolase</fullName>
        <ecNumber evidence="3">3.1.1.-</ecNumber>
    </recommendedName>
</protein>
<accession>A0ABR4I878</accession>
<gene>
    <name evidence="5" type="ORF">BJY01DRAFT_230587</name>
</gene>
<dbReference type="EMBL" id="JBFXLU010000597">
    <property type="protein sequence ID" value="KAL2823957.1"/>
    <property type="molecule type" value="Genomic_DNA"/>
</dbReference>
<dbReference type="GO" id="GO:0016787">
    <property type="term" value="F:hydrolase activity"/>
    <property type="evidence" value="ECO:0007669"/>
    <property type="project" value="UniProtKB-KW"/>
</dbReference>
<sequence length="569" mass="62062">MRSRLITVAVTLASFLSSGANARHKHNSAHHEFPTVEAPAGSIMGQSTSGIETFAGIPFAHPPIGQLRLRPPVRLQERLHFFNATGPAAYCPQITLSAEAQSTVDNAIGTGIITLPNIVGQEDCLTITIKRPMGVKEGHKLPVLFWIYGGGFQTGGTEQFNGSLFTSYANELNQPFIFVAVNYRLGGFGFLAGKEILVDGAANLGILDQRMGLEWVADNIASFGGDPDKVTIWGESAGSLSVAIQMALYDGDNTYKEKPLFRGAIMDSGSVMPAEAVDSAKGQDIYDQVTAAAGCAGLNSLQCLRGLDFETFRRAANSVPLDFSYTSISNSYMPRPDGRTITESTDVLFKTGRYSAVPMINGIQEDEGTLFMIFPRNITTTNALANYLSEYVFEKASDSQLHQLVDLYSPQPDAGSPYRTGNRGELYPGFKRNAALAGDLLFILQRRYQLAQATALNPNVPAWSYMGSYGHGTPGILGTSHASDLPHFFGGVPANYATYAMRRYYTNFIAHLDPNVCYQCDNSDLVKWPEWGATKQLLQFNANSSDLIDDDFRDDAYKFISAHTSVLRF</sequence>